<evidence type="ECO:0000313" key="3">
    <source>
        <dbReference type="Proteomes" id="UP001500279"/>
    </source>
</evidence>
<proteinExistence type="predicted"/>
<accession>A0ABN1KF66</accession>
<name>A0ABN1KF66_9BURK</name>
<organism evidence="2 3">
    <name type="scientific">Ideonella azotifigens</name>
    <dbReference type="NCBI Taxonomy" id="513160"/>
    <lineage>
        <taxon>Bacteria</taxon>
        <taxon>Pseudomonadati</taxon>
        <taxon>Pseudomonadota</taxon>
        <taxon>Betaproteobacteria</taxon>
        <taxon>Burkholderiales</taxon>
        <taxon>Sphaerotilaceae</taxon>
        <taxon>Ideonella</taxon>
    </lineage>
</organism>
<sequence>MTDLAAIRIVPADPARALTPEQKRFNTLIRQIEQSRKTLAAWQDNIALYAQAHAQVHVPLLEEQQALQRRWAFALDSALARKGWTRTERETMSELVCNAAAELLGANADDAELKALFARHADVDFDTDRAQALLAMKDLAELATGLDLGDDDGIASEEDLMQRMHQQMQAHTQAADAEQEAKSSRRRKSAAQQRREAEAQQATQSVREVFRKLASALHPDRETDAEQRTIKTALMQRANQAYENNDLLTLLELQLQIEQVDAGHMTNADTKRVKHYNKVLAEQLAELKTEIGQVEFSFCMDFGLAPGSGLNPLKLGLQLERETQRLRFELAEMGREINLLGDTAATKRWLKIARRRLADAAFDMDPFF</sequence>
<feature type="region of interest" description="Disordered" evidence="1">
    <location>
        <begin position="165"/>
        <end position="204"/>
    </location>
</feature>
<evidence type="ECO:0000313" key="2">
    <source>
        <dbReference type="EMBL" id="GAA0764556.1"/>
    </source>
</evidence>
<feature type="compositionally biased region" description="Low complexity" evidence="1">
    <location>
        <begin position="165"/>
        <end position="175"/>
    </location>
</feature>
<dbReference type="SUPFAM" id="SSF46565">
    <property type="entry name" value="Chaperone J-domain"/>
    <property type="match status" value="1"/>
</dbReference>
<dbReference type="Proteomes" id="UP001500279">
    <property type="component" value="Unassembled WGS sequence"/>
</dbReference>
<gene>
    <name evidence="2" type="ORF">GCM10009107_50820</name>
</gene>
<reference evidence="2 3" key="1">
    <citation type="journal article" date="2019" name="Int. J. Syst. Evol. Microbiol.">
        <title>The Global Catalogue of Microorganisms (GCM) 10K type strain sequencing project: providing services to taxonomists for standard genome sequencing and annotation.</title>
        <authorList>
            <consortium name="The Broad Institute Genomics Platform"/>
            <consortium name="The Broad Institute Genome Sequencing Center for Infectious Disease"/>
            <person name="Wu L."/>
            <person name="Ma J."/>
        </authorList>
    </citation>
    <scope>NUCLEOTIDE SEQUENCE [LARGE SCALE GENOMIC DNA]</scope>
    <source>
        <strain evidence="2 3">JCM 15503</strain>
    </source>
</reference>
<comment type="caution">
    <text evidence="2">The sequence shown here is derived from an EMBL/GenBank/DDBJ whole genome shotgun (WGS) entry which is preliminary data.</text>
</comment>
<keyword evidence="3" id="KW-1185">Reference proteome</keyword>
<dbReference type="EMBL" id="BAAAEW010000042">
    <property type="protein sequence ID" value="GAA0764556.1"/>
    <property type="molecule type" value="Genomic_DNA"/>
</dbReference>
<protein>
    <submittedName>
        <fullName evidence="2">J domain-containing protein</fullName>
    </submittedName>
</protein>
<dbReference type="InterPro" id="IPR036869">
    <property type="entry name" value="J_dom_sf"/>
</dbReference>
<dbReference type="RefSeq" id="WP_141289089.1">
    <property type="nucleotide sequence ID" value="NZ_BAAAEW010000042.1"/>
</dbReference>
<evidence type="ECO:0000256" key="1">
    <source>
        <dbReference type="SAM" id="MobiDB-lite"/>
    </source>
</evidence>